<feature type="region of interest" description="Disordered" evidence="1">
    <location>
        <begin position="1"/>
        <end position="52"/>
    </location>
</feature>
<feature type="transmembrane region" description="Helical" evidence="2">
    <location>
        <begin position="126"/>
        <end position="144"/>
    </location>
</feature>
<feature type="transmembrane region" description="Helical" evidence="2">
    <location>
        <begin position="606"/>
        <end position="628"/>
    </location>
</feature>
<evidence type="ECO:0000313" key="3">
    <source>
        <dbReference type="EMBL" id="PVD29223.1"/>
    </source>
</evidence>
<feature type="transmembrane region" description="Helical" evidence="2">
    <location>
        <begin position="663"/>
        <end position="687"/>
    </location>
</feature>
<feature type="transmembrane region" description="Helical" evidence="2">
    <location>
        <begin position="307"/>
        <end position="325"/>
    </location>
</feature>
<dbReference type="PANTHER" id="PTHR35313:SF1">
    <property type="entry name" value="NO EXINE FORMATION 1"/>
    <property type="match status" value="1"/>
</dbReference>
<organism evidence="3 4">
    <name type="scientific">Pomacea canaliculata</name>
    <name type="common">Golden apple snail</name>
    <dbReference type="NCBI Taxonomy" id="400727"/>
    <lineage>
        <taxon>Eukaryota</taxon>
        <taxon>Metazoa</taxon>
        <taxon>Spiralia</taxon>
        <taxon>Lophotrochozoa</taxon>
        <taxon>Mollusca</taxon>
        <taxon>Gastropoda</taxon>
        <taxon>Caenogastropoda</taxon>
        <taxon>Architaenioglossa</taxon>
        <taxon>Ampullarioidea</taxon>
        <taxon>Ampullariidae</taxon>
        <taxon>Pomacea</taxon>
    </lineage>
</organism>
<feature type="transmembrane region" description="Helical" evidence="2">
    <location>
        <begin position="504"/>
        <end position="526"/>
    </location>
</feature>
<evidence type="ECO:0000256" key="2">
    <source>
        <dbReference type="SAM" id="Phobius"/>
    </source>
</evidence>
<evidence type="ECO:0000313" key="4">
    <source>
        <dbReference type="Proteomes" id="UP000245119"/>
    </source>
</evidence>
<comment type="caution">
    <text evidence="3">The sequence shown here is derived from an EMBL/GenBank/DDBJ whole genome shotgun (WGS) entry which is preliminary data.</text>
</comment>
<sequence>MDEEMDFEQGYYPDPNIYDESIPPSTSSDDDDDEEEEEENSDGKSIHHNVYSRTDGSGDAYHRFHHTHSLASCSEEDANKSSKELSDPGPFRYNKRMRHGLYSSVHTMPYSDCSNSLSTSLTIEQLLFSIYPLVCSAIITWILSSVTPPALIAFAFVSIWFVCLQLYLLPVVSSFKQTETADEDMNVLQIPFVICIVVAFIFSGPILHIVVTLFSVVSPGLFSASSLVQFFLLGFLGIFLSTLLNLRQICDHLDADTSVDNGIGVAAVSVAVTSTMGHFSFYGFVAINFLLCLLIIFCSWHGSKEILGLLIVLQSVGITTCEIALYRAELYSGLTFNLTGVLAAYTLYRLYVAEKLTRNCATIASALHLTKTASSTFSYLVMKGTRDAHGMEVSLGDMLTLMLLVGMLVWLFVYEAKDVTSAWQVHVDLEFSPFHFKFTYYLAVIISHGTMCGLLQHSGMDVAFYGEDATIPMFVLLTAISFILLALTFITVKVQEVSDYTETFLKIGTGSVLVLLTALIGYNIFIMDQGTRLRALPAWRISLGAMLCISVSLKILAVRLGPGHLPLTKKEDHSLPLIPVIGNLATAASFLFACTQGPEDGLLHDMWCCAASLVLICLQRDAIVLSNLSSTNKATPIIVTSIATLVVSTLLRCRLWAFRDFSTIFLGILEMLAVLLSLPVYVVLAGILWLDEVWSEKAVVFTLPMNALVFLLGSSFTAWALAGAGMISGVGMMMYRLPLVPFVPDDMQR</sequence>
<feature type="transmembrane region" description="Helical" evidence="2">
    <location>
        <begin position="538"/>
        <end position="557"/>
    </location>
</feature>
<feature type="compositionally biased region" description="Acidic residues" evidence="1">
    <location>
        <begin position="28"/>
        <end position="40"/>
    </location>
</feature>
<keyword evidence="2" id="KW-0812">Transmembrane</keyword>
<accession>A0A2T7P753</accession>
<keyword evidence="2" id="KW-1133">Transmembrane helix</keyword>
<feature type="transmembrane region" description="Helical" evidence="2">
    <location>
        <begin position="469"/>
        <end position="492"/>
    </location>
</feature>
<feature type="transmembrane region" description="Helical" evidence="2">
    <location>
        <begin position="393"/>
        <end position="413"/>
    </location>
</feature>
<dbReference type="AlphaFoldDB" id="A0A2T7P753"/>
<keyword evidence="2" id="KW-0472">Membrane</keyword>
<reference evidence="3 4" key="1">
    <citation type="submission" date="2018-04" db="EMBL/GenBank/DDBJ databases">
        <title>The genome of golden apple snail Pomacea canaliculata provides insight into stress tolerance and invasive adaptation.</title>
        <authorList>
            <person name="Liu C."/>
            <person name="Liu B."/>
            <person name="Ren Y."/>
            <person name="Zhang Y."/>
            <person name="Wang H."/>
            <person name="Li S."/>
            <person name="Jiang F."/>
            <person name="Yin L."/>
            <person name="Zhang G."/>
            <person name="Qian W."/>
            <person name="Fan W."/>
        </authorList>
    </citation>
    <scope>NUCLEOTIDE SEQUENCE [LARGE SCALE GENOMIC DNA]</scope>
    <source>
        <strain evidence="3">SZHN2017</strain>
        <tissue evidence="3">Muscle</tissue>
    </source>
</reference>
<proteinExistence type="predicted"/>
<feature type="transmembrane region" description="Helical" evidence="2">
    <location>
        <begin position="707"/>
        <end position="727"/>
    </location>
</feature>
<dbReference type="EMBL" id="PZQS01000006">
    <property type="protein sequence ID" value="PVD29223.1"/>
    <property type="molecule type" value="Genomic_DNA"/>
</dbReference>
<protein>
    <submittedName>
        <fullName evidence="3">Uncharacterized protein</fullName>
    </submittedName>
</protein>
<dbReference type="Proteomes" id="UP000245119">
    <property type="component" value="Linkage Group LG6"/>
</dbReference>
<feature type="transmembrane region" description="Helical" evidence="2">
    <location>
        <begin position="331"/>
        <end position="348"/>
    </location>
</feature>
<feature type="transmembrane region" description="Helical" evidence="2">
    <location>
        <begin position="577"/>
        <end position="594"/>
    </location>
</feature>
<feature type="transmembrane region" description="Helical" evidence="2">
    <location>
        <begin position="226"/>
        <end position="246"/>
    </location>
</feature>
<feature type="transmembrane region" description="Helical" evidence="2">
    <location>
        <begin position="150"/>
        <end position="169"/>
    </location>
</feature>
<gene>
    <name evidence="3" type="ORF">C0Q70_11820</name>
</gene>
<feature type="transmembrane region" description="Helical" evidence="2">
    <location>
        <begin position="281"/>
        <end position="300"/>
    </location>
</feature>
<name>A0A2T7P753_POMCA</name>
<keyword evidence="4" id="KW-1185">Reference proteome</keyword>
<dbReference type="PANTHER" id="PTHR35313">
    <property type="entry name" value="NO EXINE FORMATION 1"/>
    <property type="match status" value="1"/>
</dbReference>
<dbReference type="OrthoDB" id="10046650at2759"/>
<feature type="transmembrane region" description="Helical" evidence="2">
    <location>
        <begin position="438"/>
        <end position="457"/>
    </location>
</feature>
<feature type="transmembrane region" description="Helical" evidence="2">
    <location>
        <begin position="190"/>
        <end position="214"/>
    </location>
</feature>
<evidence type="ECO:0000256" key="1">
    <source>
        <dbReference type="SAM" id="MobiDB-lite"/>
    </source>
</evidence>
<feature type="transmembrane region" description="Helical" evidence="2">
    <location>
        <begin position="634"/>
        <end position="651"/>
    </location>
</feature>